<protein>
    <submittedName>
        <fullName evidence="2">Uncharacterized protein</fullName>
    </submittedName>
</protein>
<proteinExistence type="predicted"/>
<feature type="region of interest" description="Disordered" evidence="1">
    <location>
        <begin position="320"/>
        <end position="344"/>
    </location>
</feature>
<dbReference type="InParanoid" id="G4TEQ8"/>
<dbReference type="Proteomes" id="UP000007148">
    <property type="component" value="Unassembled WGS sequence"/>
</dbReference>
<comment type="caution">
    <text evidence="2">The sequence shown here is derived from an EMBL/GenBank/DDBJ whole genome shotgun (WGS) entry which is preliminary data.</text>
</comment>
<dbReference type="EMBL" id="CAFZ01000064">
    <property type="protein sequence ID" value="CCA69807.1"/>
    <property type="molecule type" value="Genomic_DNA"/>
</dbReference>
<reference evidence="2 3" key="1">
    <citation type="journal article" date="2011" name="PLoS Pathog.">
        <title>Endophytic Life Strategies Decoded by Genome and Transcriptome Analyses of the Mutualistic Root Symbiont Piriformospora indica.</title>
        <authorList>
            <person name="Zuccaro A."/>
            <person name="Lahrmann U."/>
            <person name="Guldener U."/>
            <person name="Langen G."/>
            <person name="Pfiffi S."/>
            <person name="Biedenkopf D."/>
            <person name="Wong P."/>
            <person name="Samans B."/>
            <person name="Grimm C."/>
            <person name="Basiewicz M."/>
            <person name="Murat C."/>
            <person name="Martin F."/>
            <person name="Kogel K.H."/>
        </authorList>
    </citation>
    <scope>NUCLEOTIDE SEQUENCE [LARGE SCALE GENOMIC DNA]</scope>
    <source>
        <strain evidence="2 3">DSM 11827</strain>
    </source>
</reference>
<evidence type="ECO:0000313" key="2">
    <source>
        <dbReference type="EMBL" id="CCA69807.1"/>
    </source>
</evidence>
<evidence type="ECO:0000313" key="3">
    <source>
        <dbReference type="Proteomes" id="UP000007148"/>
    </source>
</evidence>
<feature type="compositionally biased region" description="Polar residues" evidence="1">
    <location>
        <begin position="132"/>
        <end position="147"/>
    </location>
</feature>
<organism evidence="2 3">
    <name type="scientific">Serendipita indica (strain DSM 11827)</name>
    <name type="common">Root endophyte fungus</name>
    <name type="synonym">Piriformospora indica</name>
    <dbReference type="NCBI Taxonomy" id="1109443"/>
    <lineage>
        <taxon>Eukaryota</taxon>
        <taxon>Fungi</taxon>
        <taxon>Dikarya</taxon>
        <taxon>Basidiomycota</taxon>
        <taxon>Agaricomycotina</taxon>
        <taxon>Agaricomycetes</taxon>
        <taxon>Sebacinales</taxon>
        <taxon>Serendipitaceae</taxon>
        <taxon>Serendipita</taxon>
    </lineage>
</organism>
<evidence type="ECO:0000256" key="1">
    <source>
        <dbReference type="SAM" id="MobiDB-lite"/>
    </source>
</evidence>
<name>G4TEQ8_SERID</name>
<keyword evidence="3" id="KW-1185">Reference proteome</keyword>
<gene>
    <name evidence="2" type="ORF">PIIN_03748</name>
</gene>
<feature type="region of interest" description="Disordered" evidence="1">
    <location>
        <begin position="132"/>
        <end position="151"/>
    </location>
</feature>
<accession>G4TEQ8</accession>
<dbReference type="HOGENOM" id="CLU_806780_0_0_1"/>
<dbReference type="AlphaFoldDB" id="G4TEQ8"/>
<sequence>MDRNIEHSTSVYVEHMLALRAADRSKPAKEIGTPHTSVPEIHFSLFSGSTVIRPFWATGYQLPEVEAQTSRSFDGTVRQRMQGSSGRPLYIRHLSRVPHTLSSCAESKQVDGREVVAYRNSNKKWTLPETRFSASHSTGARQSSATRKTVPKEPTFALDAAKKAIERQLALETVPVYSVLNADRWESILRRFGLAERHAPLISYLRSGFSYHSSFDITRTFIFQNSSSALDNPDTVYNLIQIDMKRYLGPFELDKVSSSIARLKQRDAPGIAVAAYEGFVADLGCYDPAVQARLCRKTPNPTHEQMLEFAARTGYESFNARSFRPPGPAAPANPRRYAGTTPSD</sequence>